<organism evidence="1 2">
    <name type="scientific">Mucor circinelloides f. circinelloides (strain 1006PhL)</name>
    <name type="common">Mucormycosis agent</name>
    <name type="synonym">Calyptromyces circinelloides</name>
    <dbReference type="NCBI Taxonomy" id="1220926"/>
    <lineage>
        <taxon>Eukaryota</taxon>
        <taxon>Fungi</taxon>
        <taxon>Fungi incertae sedis</taxon>
        <taxon>Mucoromycota</taxon>
        <taxon>Mucoromycotina</taxon>
        <taxon>Mucoromycetes</taxon>
        <taxon>Mucorales</taxon>
        <taxon>Mucorineae</taxon>
        <taxon>Mucoraceae</taxon>
        <taxon>Mucor</taxon>
    </lineage>
</organism>
<proteinExistence type="predicted"/>
<protein>
    <recommendedName>
        <fullName evidence="3">Integrase catalytic domain-containing protein</fullName>
    </recommendedName>
</protein>
<evidence type="ECO:0000313" key="2">
    <source>
        <dbReference type="Proteomes" id="UP000014254"/>
    </source>
</evidence>
<sequence>MACKKIDSATTDEFLFDNTVSLYGVPTFLINDGGSNYMSAYLKLAMGSLECTHPSEQVVALNPM</sequence>
<keyword evidence="2" id="KW-1185">Reference proteome</keyword>
<gene>
    <name evidence="1" type="ORF">HMPREF1544_12305</name>
</gene>
<dbReference type="OrthoDB" id="5592268at2759"/>
<reference evidence="2" key="1">
    <citation type="submission" date="2013-05" db="EMBL/GenBank/DDBJ databases">
        <title>The Genome sequence of Mucor circinelloides f. circinelloides 1006PhL.</title>
        <authorList>
            <consortium name="The Broad Institute Genomics Platform"/>
            <person name="Cuomo C."/>
            <person name="Earl A."/>
            <person name="Findley K."/>
            <person name="Lee S.C."/>
            <person name="Walker B."/>
            <person name="Young S."/>
            <person name="Zeng Q."/>
            <person name="Gargeya S."/>
            <person name="Fitzgerald M."/>
            <person name="Haas B."/>
            <person name="Abouelleil A."/>
            <person name="Allen A.W."/>
            <person name="Alvarado L."/>
            <person name="Arachchi H.M."/>
            <person name="Berlin A.M."/>
            <person name="Chapman S.B."/>
            <person name="Gainer-Dewar J."/>
            <person name="Goldberg J."/>
            <person name="Griggs A."/>
            <person name="Gujja S."/>
            <person name="Hansen M."/>
            <person name="Howarth C."/>
            <person name="Imamovic A."/>
            <person name="Ireland A."/>
            <person name="Larimer J."/>
            <person name="McCowan C."/>
            <person name="Murphy C."/>
            <person name="Pearson M."/>
            <person name="Poon T.W."/>
            <person name="Priest M."/>
            <person name="Roberts A."/>
            <person name="Saif S."/>
            <person name="Shea T."/>
            <person name="Sisk P."/>
            <person name="Sykes S."/>
            <person name="Wortman J."/>
            <person name="Nusbaum C."/>
            <person name="Birren B."/>
        </authorList>
    </citation>
    <scope>NUCLEOTIDE SEQUENCE [LARGE SCALE GENOMIC DNA]</scope>
    <source>
        <strain evidence="2">1006PhL</strain>
    </source>
</reference>
<accession>S2IYR3</accession>
<dbReference type="VEuPathDB" id="FungiDB:HMPREF1544_12305"/>
<name>S2IYR3_MUCC1</name>
<feature type="non-terminal residue" evidence="1">
    <location>
        <position position="64"/>
    </location>
</feature>
<dbReference type="EMBL" id="KE124233">
    <property type="protein sequence ID" value="EPB81002.1"/>
    <property type="molecule type" value="Genomic_DNA"/>
</dbReference>
<evidence type="ECO:0008006" key="3">
    <source>
        <dbReference type="Google" id="ProtNLM"/>
    </source>
</evidence>
<dbReference type="AlphaFoldDB" id="S2IYR3"/>
<dbReference type="Proteomes" id="UP000014254">
    <property type="component" value="Unassembled WGS sequence"/>
</dbReference>
<evidence type="ECO:0000313" key="1">
    <source>
        <dbReference type="EMBL" id="EPB81002.1"/>
    </source>
</evidence>
<dbReference type="InParanoid" id="S2IYR3"/>